<organism evidence="1 2">
    <name type="scientific">Pluteus cervinus</name>
    <dbReference type="NCBI Taxonomy" id="181527"/>
    <lineage>
        <taxon>Eukaryota</taxon>
        <taxon>Fungi</taxon>
        <taxon>Dikarya</taxon>
        <taxon>Basidiomycota</taxon>
        <taxon>Agaricomycotina</taxon>
        <taxon>Agaricomycetes</taxon>
        <taxon>Agaricomycetidae</taxon>
        <taxon>Agaricales</taxon>
        <taxon>Pluteineae</taxon>
        <taxon>Pluteaceae</taxon>
        <taxon>Pluteus</taxon>
    </lineage>
</organism>
<reference evidence="1 2" key="1">
    <citation type="journal article" date="2019" name="Nat. Ecol. Evol.">
        <title>Megaphylogeny resolves global patterns of mushroom evolution.</title>
        <authorList>
            <person name="Varga T."/>
            <person name="Krizsan K."/>
            <person name="Foldi C."/>
            <person name="Dima B."/>
            <person name="Sanchez-Garcia M."/>
            <person name="Sanchez-Ramirez S."/>
            <person name="Szollosi G.J."/>
            <person name="Szarkandi J.G."/>
            <person name="Papp V."/>
            <person name="Albert L."/>
            <person name="Andreopoulos W."/>
            <person name="Angelini C."/>
            <person name="Antonin V."/>
            <person name="Barry K.W."/>
            <person name="Bougher N.L."/>
            <person name="Buchanan P."/>
            <person name="Buyck B."/>
            <person name="Bense V."/>
            <person name="Catcheside P."/>
            <person name="Chovatia M."/>
            <person name="Cooper J."/>
            <person name="Damon W."/>
            <person name="Desjardin D."/>
            <person name="Finy P."/>
            <person name="Geml J."/>
            <person name="Haridas S."/>
            <person name="Hughes K."/>
            <person name="Justo A."/>
            <person name="Karasinski D."/>
            <person name="Kautmanova I."/>
            <person name="Kiss B."/>
            <person name="Kocsube S."/>
            <person name="Kotiranta H."/>
            <person name="LaButti K.M."/>
            <person name="Lechner B.E."/>
            <person name="Liimatainen K."/>
            <person name="Lipzen A."/>
            <person name="Lukacs Z."/>
            <person name="Mihaltcheva S."/>
            <person name="Morgado L.N."/>
            <person name="Niskanen T."/>
            <person name="Noordeloos M.E."/>
            <person name="Ohm R.A."/>
            <person name="Ortiz-Santana B."/>
            <person name="Ovrebo C."/>
            <person name="Racz N."/>
            <person name="Riley R."/>
            <person name="Savchenko A."/>
            <person name="Shiryaev A."/>
            <person name="Soop K."/>
            <person name="Spirin V."/>
            <person name="Szebenyi C."/>
            <person name="Tomsovsky M."/>
            <person name="Tulloss R.E."/>
            <person name="Uehling J."/>
            <person name="Grigoriev I.V."/>
            <person name="Vagvolgyi C."/>
            <person name="Papp T."/>
            <person name="Martin F.M."/>
            <person name="Miettinen O."/>
            <person name="Hibbett D.S."/>
            <person name="Nagy L.G."/>
        </authorList>
    </citation>
    <scope>NUCLEOTIDE SEQUENCE [LARGE SCALE GENOMIC DNA]</scope>
    <source>
        <strain evidence="1 2">NL-1719</strain>
    </source>
</reference>
<proteinExistence type="predicted"/>
<evidence type="ECO:0000313" key="2">
    <source>
        <dbReference type="Proteomes" id="UP000308600"/>
    </source>
</evidence>
<dbReference type="Proteomes" id="UP000308600">
    <property type="component" value="Unassembled WGS sequence"/>
</dbReference>
<accession>A0ACD3AQL5</accession>
<sequence>MPLASIHHILTQRFDTRNIAFKTIDTEISSLEESIHALLAFRNTFTPAYSLPPEILTRIFHLAQQDQQDYIRSGGPPFKWLVMTQVSKRWRNIALDSPNLWSSISALYSKRIIKEWLKRSKEAPLDVTVSDQLLQSGDSISTSFPRIRTLLLNVTSQNWNSFWCNLSSPAPLLESLNIYISTYSQPHPTISDSTFAGTTPRLQRLKLHGCSIDVDSSIVNDLTSLELHYPSRKITATDLLTVIRKSPRLVLLALSNVLQSDDAVASTDFGVITLPSLKSLSIAGESLTHDLDILSHLSFPSNTTLRLNSKTQTEHAIPALSNFLTVHKAARRLGDFSPAAMFSVSLHYKWNLFDVSIKHKDPKIGDVKLVAFRLIGDWDDSIDKLTDNARTVALFSTLPLSSIVSFKTSIGITASGWINIFGSLPKLKKIFAIGDTGVNLLSAIADDFQTRSQPRSESRLVDWDPIFPVLEDIMLSDMVFPKDTAGIVGALRGRKEVGKGIRTLSFRYVRNVNEGILQGCVGRILWHRDDEDDKWD</sequence>
<name>A0ACD3AQL5_9AGAR</name>
<evidence type="ECO:0000313" key="1">
    <source>
        <dbReference type="EMBL" id="TFK67959.1"/>
    </source>
</evidence>
<dbReference type="EMBL" id="ML208363">
    <property type="protein sequence ID" value="TFK67959.1"/>
    <property type="molecule type" value="Genomic_DNA"/>
</dbReference>
<protein>
    <submittedName>
        <fullName evidence="1">Uncharacterized protein</fullName>
    </submittedName>
</protein>
<gene>
    <name evidence="1" type="ORF">BDN72DRAFT_842455</name>
</gene>
<keyword evidence="2" id="KW-1185">Reference proteome</keyword>